<evidence type="ECO:0000313" key="4">
    <source>
        <dbReference type="Proteomes" id="UP001233999"/>
    </source>
</evidence>
<comment type="similarity">
    <text evidence="1">Belongs to the PCP4 family.</text>
</comment>
<sequence length="88" mass="9773">DELADIDLGDPELHRAASKIQATFRRRITPTDDKPTNRTAEQIKQDEQDIADIDLKDPDLQKAASKIQATFRKKIKPAAAAPPQGKPE</sequence>
<feature type="non-terminal residue" evidence="3">
    <location>
        <position position="1"/>
    </location>
</feature>
<evidence type="ECO:0000256" key="1">
    <source>
        <dbReference type="ARBA" id="ARBA00038017"/>
    </source>
</evidence>
<dbReference type="EMBL" id="JASPKZ010008343">
    <property type="protein sequence ID" value="KAJ9580387.1"/>
    <property type="molecule type" value="Genomic_DNA"/>
</dbReference>
<dbReference type="InterPro" id="IPR052142">
    <property type="entry name" value="Calmodulin_Regulator_PCP4-like"/>
</dbReference>
<feature type="compositionally biased region" description="Basic and acidic residues" evidence="2">
    <location>
        <begin position="29"/>
        <end position="50"/>
    </location>
</feature>
<gene>
    <name evidence="3" type="ORF">L9F63_003963</name>
</gene>
<keyword evidence="4" id="KW-1185">Reference proteome</keyword>
<dbReference type="PANTHER" id="PTHR15359">
    <property type="entry name" value="IG-LIKE DOMAIN-CONTAINING PROTEIN"/>
    <property type="match status" value="1"/>
</dbReference>
<proteinExistence type="inferred from homology"/>
<organism evidence="3 4">
    <name type="scientific">Diploptera punctata</name>
    <name type="common">Pacific beetle cockroach</name>
    <dbReference type="NCBI Taxonomy" id="6984"/>
    <lineage>
        <taxon>Eukaryota</taxon>
        <taxon>Metazoa</taxon>
        <taxon>Ecdysozoa</taxon>
        <taxon>Arthropoda</taxon>
        <taxon>Hexapoda</taxon>
        <taxon>Insecta</taxon>
        <taxon>Pterygota</taxon>
        <taxon>Neoptera</taxon>
        <taxon>Polyneoptera</taxon>
        <taxon>Dictyoptera</taxon>
        <taxon>Blattodea</taxon>
        <taxon>Blaberoidea</taxon>
        <taxon>Blaberidae</taxon>
        <taxon>Diplopterinae</taxon>
        <taxon>Diploptera</taxon>
    </lineage>
</organism>
<protein>
    <submittedName>
        <fullName evidence="3">Uncharacterized protein</fullName>
    </submittedName>
</protein>
<feature type="region of interest" description="Disordered" evidence="2">
    <location>
        <begin position="17"/>
        <end position="50"/>
    </location>
</feature>
<reference evidence="3" key="1">
    <citation type="journal article" date="2023" name="IScience">
        <title>Live-bearing cockroach genome reveals convergent evolutionary mechanisms linked to viviparity in insects and beyond.</title>
        <authorList>
            <person name="Fouks B."/>
            <person name="Harrison M.C."/>
            <person name="Mikhailova A.A."/>
            <person name="Marchal E."/>
            <person name="English S."/>
            <person name="Carruthers M."/>
            <person name="Jennings E.C."/>
            <person name="Chiamaka E.L."/>
            <person name="Frigard R.A."/>
            <person name="Pippel M."/>
            <person name="Attardo G.M."/>
            <person name="Benoit J.B."/>
            <person name="Bornberg-Bauer E."/>
            <person name="Tobe S.S."/>
        </authorList>
    </citation>
    <scope>NUCLEOTIDE SEQUENCE</scope>
    <source>
        <strain evidence="3">Stay&amp;Tobe</strain>
    </source>
</reference>
<dbReference type="PANTHER" id="PTHR15359:SF8">
    <property type="entry name" value="PROTEIN CBG01055"/>
    <property type="match status" value="1"/>
</dbReference>
<comment type="caution">
    <text evidence="3">The sequence shown here is derived from an EMBL/GenBank/DDBJ whole genome shotgun (WGS) entry which is preliminary data.</text>
</comment>
<dbReference type="Proteomes" id="UP001233999">
    <property type="component" value="Unassembled WGS sequence"/>
</dbReference>
<evidence type="ECO:0000313" key="3">
    <source>
        <dbReference type="EMBL" id="KAJ9580387.1"/>
    </source>
</evidence>
<accession>A0AAD7ZHG5</accession>
<reference evidence="3" key="2">
    <citation type="submission" date="2023-05" db="EMBL/GenBank/DDBJ databases">
        <authorList>
            <person name="Fouks B."/>
        </authorList>
    </citation>
    <scope>NUCLEOTIDE SEQUENCE</scope>
    <source>
        <strain evidence="3">Stay&amp;Tobe</strain>
        <tissue evidence="3">Testes</tissue>
    </source>
</reference>
<name>A0AAD7ZHG5_DIPPU</name>
<dbReference type="AlphaFoldDB" id="A0AAD7ZHG5"/>
<evidence type="ECO:0000256" key="2">
    <source>
        <dbReference type="SAM" id="MobiDB-lite"/>
    </source>
</evidence>